<name>A0A330LWM2_9GAMM</name>
<evidence type="ECO:0000313" key="1">
    <source>
        <dbReference type="EMBL" id="SQD80138.1"/>
    </source>
</evidence>
<accession>A0A330LWM2</accession>
<organism evidence="1 2">
    <name type="scientific">Moritella yayanosii</name>
    <dbReference type="NCBI Taxonomy" id="69539"/>
    <lineage>
        <taxon>Bacteria</taxon>
        <taxon>Pseudomonadati</taxon>
        <taxon>Pseudomonadota</taxon>
        <taxon>Gammaproteobacteria</taxon>
        <taxon>Alteromonadales</taxon>
        <taxon>Moritellaceae</taxon>
        <taxon>Moritella</taxon>
    </lineage>
</organism>
<dbReference type="OrthoDB" id="5291101at2"/>
<keyword evidence="2" id="KW-1185">Reference proteome</keyword>
<dbReference type="SUPFAM" id="SSF53448">
    <property type="entry name" value="Nucleotide-diphospho-sugar transferases"/>
    <property type="match status" value="1"/>
</dbReference>
<dbReference type="PANTHER" id="PTHR43179">
    <property type="entry name" value="RHAMNOSYLTRANSFERASE WBBL"/>
    <property type="match status" value="1"/>
</dbReference>
<gene>
    <name evidence="1" type="ORF">MORIYA_3686</name>
</gene>
<dbReference type="InterPro" id="IPR029044">
    <property type="entry name" value="Nucleotide-diphossugar_trans"/>
</dbReference>
<reference evidence="2" key="1">
    <citation type="submission" date="2018-05" db="EMBL/GenBank/DDBJ databases">
        <authorList>
            <person name="Cea G.-C."/>
            <person name="William W."/>
        </authorList>
    </citation>
    <scope>NUCLEOTIDE SEQUENCE [LARGE SCALE GENOMIC DNA]</scope>
    <source>
        <strain evidence="2">DB21MT 5</strain>
    </source>
</reference>
<dbReference type="Gene3D" id="3.90.550.10">
    <property type="entry name" value="Spore Coat Polysaccharide Biosynthesis Protein SpsA, Chain A"/>
    <property type="match status" value="1"/>
</dbReference>
<proteinExistence type="predicted"/>
<dbReference type="PANTHER" id="PTHR43179:SF7">
    <property type="entry name" value="RHAMNOSYLTRANSFERASE WBBL"/>
    <property type="match status" value="1"/>
</dbReference>
<dbReference type="AlphaFoldDB" id="A0A330LWM2"/>
<dbReference type="EMBL" id="LS483250">
    <property type="protein sequence ID" value="SQD80138.1"/>
    <property type="molecule type" value="Genomic_DNA"/>
</dbReference>
<dbReference type="Proteomes" id="UP000250163">
    <property type="component" value="Chromosome MORIYA"/>
</dbReference>
<dbReference type="RefSeq" id="WP_112717252.1">
    <property type="nucleotide sequence ID" value="NZ_LS483250.1"/>
</dbReference>
<protein>
    <submittedName>
        <fullName evidence="1">Glycosyl transferase family 2</fullName>
    </submittedName>
</protein>
<sequence>MSVFISVVSHGHGELIKQLSCLATLAKKFTVVVKLNLEERTLIPYLEQNRIQYIDEQYGIGFGHNNNVVYSYCKKTLDMNEHDFFIVFNPDLISDLQQIDKLVHYMSKNEVKMASVNLFKDEKFILPDNSIRNFPSLSQFIKSFVGLGNSAIIDKGTVTNPIQVDWAAGSFLAFKASHYSLLKGFDEGYFMYCEDIDICYRSSLLGEPIIFHPEIKMQHLAEHANRSIFSKHFYWHVSSVIRFLMTKVKLTNSKSSID</sequence>
<dbReference type="KEGG" id="mya:MORIYA_3686"/>
<evidence type="ECO:0000313" key="2">
    <source>
        <dbReference type="Proteomes" id="UP000250163"/>
    </source>
</evidence>
<keyword evidence="1" id="KW-0808">Transferase</keyword>
<dbReference type="GO" id="GO:0016740">
    <property type="term" value="F:transferase activity"/>
    <property type="evidence" value="ECO:0007669"/>
    <property type="project" value="UniProtKB-KW"/>
</dbReference>